<protein>
    <submittedName>
        <fullName evidence="3">Uncharacterized protein</fullName>
    </submittedName>
</protein>
<evidence type="ECO:0000256" key="2">
    <source>
        <dbReference type="SAM" id="SignalP"/>
    </source>
</evidence>
<name>A0A2C5X931_9HYPO</name>
<sequence length="229" mass="26028">MYRQRSFAPLLLSVLVVLVVWTQDGHGLPSSGLPTGAFIASPRPFMQPVAPAAARMSRFNVPGTHGRTTASRFQHDIGRHNKDSHGRTFGYPPKNIQEGLELVYVTHESDFAPRKALDKVELQALNPRQNHPHDGKRRPKQRPPGMQPWKYPGGRNEQPHKELLTDAELKRVLYSMKKDKTQDKKSNKSKGERRRSRYSGDDDSLDSFKPPQWRPTPVFESPPGGMPHW</sequence>
<organism evidence="3 4">
    <name type="scientific">Ophiocordyceps australis</name>
    <dbReference type="NCBI Taxonomy" id="1399860"/>
    <lineage>
        <taxon>Eukaryota</taxon>
        <taxon>Fungi</taxon>
        <taxon>Dikarya</taxon>
        <taxon>Ascomycota</taxon>
        <taxon>Pezizomycotina</taxon>
        <taxon>Sordariomycetes</taxon>
        <taxon>Hypocreomycetidae</taxon>
        <taxon>Hypocreales</taxon>
        <taxon>Ophiocordycipitaceae</taxon>
        <taxon>Ophiocordyceps</taxon>
    </lineage>
</organism>
<dbReference type="Proteomes" id="UP000224854">
    <property type="component" value="Unassembled WGS sequence"/>
</dbReference>
<feature type="compositionally biased region" description="Basic and acidic residues" evidence="1">
    <location>
        <begin position="157"/>
        <end position="190"/>
    </location>
</feature>
<proteinExistence type="predicted"/>
<feature type="region of interest" description="Disordered" evidence="1">
    <location>
        <begin position="124"/>
        <end position="229"/>
    </location>
</feature>
<keyword evidence="4" id="KW-1185">Reference proteome</keyword>
<evidence type="ECO:0000313" key="4">
    <source>
        <dbReference type="Proteomes" id="UP000224854"/>
    </source>
</evidence>
<reference evidence="3 4" key="1">
    <citation type="submission" date="2017-06" db="EMBL/GenBank/DDBJ databases">
        <title>Ant-infecting Ophiocordyceps genomes reveal a high diversity of potential behavioral manipulation genes and a possible major role for enterotoxins.</title>
        <authorList>
            <person name="De Bekker C."/>
            <person name="Evans H.C."/>
            <person name="Brachmann A."/>
            <person name="Hughes D.P."/>
        </authorList>
    </citation>
    <scope>NUCLEOTIDE SEQUENCE [LARGE SCALE GENOMIC DNA]</scope>
    <source>
        <strain evidence="3 4">1348a</strain>
    </source>
</reference>
<gene>
    <name evidence="3" type="ORF">CDD82_2020</name>
</gene>
<evidence type="ECO:0000313" key="3">
    <source>
        <dbReference type="EMBL" id="PHH62309.1"/>
    </source>
</evidence>
<dbReference type="AlphaFoldDB" id="A0A2C5X931"/>
<dbReference type="EMBL" id="NJEU01001671">
    <property type="protein sequence ID" value="PHH62309.1"/>
    <property type="molecule type" value="Genomic_DNA"/>
</dbReference>
<keyword evidence="2" id="KW-0732">Signal</keyword>
<comment type="caution">
    <text evidence="3">The sequence shown here is derived from an EMBL/GenBank/DDBJ whole genome shotgun (WGS) entry which is preliminary data.</text>
</comment>
<feature type="chain" id="PRO_5012632202" evidence="2">
    <location>
        <begin position="28"/>
        <end position="229"/>
    </location>
</feature>
<accession>A0A2C5X931</accession>
<feature type="signal peptide" evidence="2">
    <location>
        <begin position="1"/>
        <end position="27"/>
    </location>
</feature>
<evidence type="ECO:0000256" key="1">
    <source>
        <dbReference type="SAM" id="MobiDB-lite"/>
    </source>
</evidence>